<dbReference type="InterPro" id="IPR052047">
    <property type="entry name" value="GH94_Enzymes"/>
</dbReference>
<feature type="transmembrane region" description="Helical" evidence="4">
    <location>
        <begin position="201"/>
        <end position="220"/>
    </location>
</feature>
<evidence type="ECO:0000259" key="6">
    <source>
        <dbReference type="Pfam" id="PF06165"/>
    </source>
</evidence>
<dbReference type="KEGG" id="agv:OJF2_78690"/>
<feature type="domain" description="Glycosyl hydrolase 94 catalytic" evidence="7">
    <location>
        <begin position="1576"/>
        <end position="2017"/>
    </location>
</feature>
<organism evidence="8 9">
    <name type="scientific">Aquisphaera giovannonii</name>
    <dbReference type="NCBI Taxonomy" id="406548"/>
    <lineage>
        <taxon>Bacteria</taxon>
        <taxon>Pseudomonadati</taxon>
        <taxon>Planctomycetota</taxon>
        <taxon>Planctomycetia</taxon>
        <taxon>Isosphaerales</taxon>
        <taxon>Isosphaeraceae</taxon>
        <taxon>Aquisphaera</taxon>
    </lineage>
</organism>
<dbReference type="InterPro" id="IPR037018">
    <property type="entry name" value="GH65_N"/>
</dbReference>
<evidence type="ECO:0000256" key="5">
    <source>
        <dbReference type="SAM" id="SignalP"/>
    </source>
</evidence>
<dbReference type="Pfam" id="PF06165">
    <property type="entry name" value="GH94_b-supersand"/>
    <property type="match status" value="2"/>
</dbReference>
<name>A0A5B9WGE4_9BACT</name>
<gene>
    <name evidence="8" type="primary">chbP</name>
    <name evidence="8" type="ORF">OJF2_78690</name>
</gene>
<dbReference type="Gene3D" id="2.70.98.40">
    <property type="entry name" value="Glycoside hydrolase, family 65, N-terminal domain"/>
    <property type="match status" value="2"/>
</dbReference>
<dbReference type="GO" id="GO:0016757">
    <property type="term" value="F:glycosyltransferase activity"/>
    <property type="evidence" value="ECO:0007669"/>
    <property type="project" value="UniProtKB-KW"/>
</dbReference>
<feature type="transmembrane region" description="Helical" evidence="4">
    <location>
        <begin position="955"/>
        <end position="972"/>
    </location>
</feature>
<dbReference type="SUPFAM" id="SSF48208">
    <property type="entry name" value="Six-hairpin glycosidases"/>
    <property type="match status" value="1"/>
</dbReference>
<dbReference type="OrthoDB" id="9769991at2"/>
<feature type="transmembrane region" description="Helical" evidence="4">
    <location>
        <begin position="341"/>
        <end position="362"/>
    </location>
</feature>
<feature type="region of interest" description="Disordered" evidence="3">
    <location>
        <begin position="2044"/>
        <end position="2073"/>
    </location>
</feature>
<dbReference type="InterPro" id="IPR033432">
    <property type="entry name" value="GH94_catalytic"/>
</dbReference>
<keyword evidence="4" id="KW-1133">Transmembrane helix</keyword>
<dbReference type="InterPro" id="IPR008928">
    <property type="entry name" value="6-hairpin_glycosidase_sf"/>
</dbReference>
<feature type="transmembrane region" description="Helical" evidence="4">
    <location>
        <begin position="374"/>
        <end position="396"/>
    </location>
</feature>
<feature type="transmembrane region" description="Helical" evidence="4">
    <location>
        <begin position="736"/>
        <end position="756"/>
    </location>
</feature>
<keyword evidence="1 8" id="KW-0328">Glycosyltransferase</keyword>
<dbReference type="PANTHER" id="PTHR37469">
    <property type="entry name" value="CELLOBIONIC ACID PHOSPHORYLASE-RELATED"/>
    <property type="match status" value="1"/>
</dbReference>
<dbReference type="InterPro" id="IPR012341">
    <property type="entry name" value="6hp_glycosidase-like_sf"/>
</dbReference>
<feature type="transmembrane region" description="Helical" evidence="4">
    <location>
        <begin position="668"/>
        <end position="687"/>
    </location>
</feature>
<dbReference type="EMBL" id="CP042998">
    <property type="protein sequence ID" value="QEH39254.1"/>
    <property type="molecule type" value="Genomic_DNA"/>
</dbReference>
<evidence type="ECO:0000256" key="3">
    <source>
        <dbReference type="SAM" id="MobiDB-lite"/>
    </source>
</evidence>
<feature type="compositionally biased region" description="Basic and acidic residues" evidence="3">
    <location>
        <begin position="2063"/>
        <end position="2073"/>
    </location>
</feature>
<keyword evidence="2 8" id="KW-0808">Transferase</keyword>
<feature type="transmembrane region" description="Helical" evidence="4">
    <location>
        <begin position="604"/>
        <end position="623"/>
    </location>
</feature>
<feature type="transmembrane region" description="Helical" evidence="4">
    <location>
        <begin position="483"/>
        <end position="512"/>
    </location>
</feature>
<sequence precursor="true">MDDARRGPTRLAPRARRCLAAALLGLAMAAPGGSARAAEGGAVRVVDAPERGAFNVGAARASVNRARDDEAGGEVLELDYEIPAGAAAGLYAKGFGAGVGSDEVDLIHLGVKAGDADQARRVTVAVEMKGTAGVQRIPLTLGDRWTSVEPLIDWPAIGSLNEMVLLVNPAGDGPPAKGTLRLDARFEPLPTLRKLSLSAPARLGGVLAASLVLATLAGLVRSMTVRRGDDPGEITGHRDEPSWRPLLADLGRGLGVAMIASASLATYHLGSLDAMEAGWWPLAIALAGVAAAGWWKLVLAGEALTAGEAFRDALVPGLLAMSSSSMALLQVPVAWPQVLQLSQTAAALGVLIYLGVVASRLASSGKHAGPAAAALIAGTPYALGGLTLLESGGLMATLGGWLSAGLLDAHPDGRAFLARVAVLFAFNEAAALGLGAAVGGGPLRSPRAHLAMLSAAVAAVASPDIAGLGSGRWAAESGWLAKLLLAVAGTVFSQAGLWAEAYLITGMVLDAIRRLSPSASSVGAHVLTGASRAMVYGGVYMAGIQVVGLGLEFRHVRQAFGDWPTASTAILGALAFPLLKSVIESFDGSPPFFGRLARNYRGPLLYLRGAVVGAGLGYGLSAGYSGSDLGPRAALGFAVGVIAYAGVDLVRDAALSSRRRGRIQAVRYYLARALIGGGIGAAIGFYLDAPQVRQVAENFRAYLAVGQEPRLFDRNLFISKWGHVNLGHVSGGSGLMLMQSLAGVLSFATACWLFAINRTFLRAYFWKDASPIRTLFSTQGLVDLGENTILVLRWGLWMSPIIESFLRQTGEPSWYNQDGAIRTLVATYQDLTLTPEAFRAWSLQVFTALLAYDSIRVLIWLDHMGLRVATLVNLSFLGVDQMETSLARFLSPAATARCIPNAVKRFATWGPLLLPFYIPRGKDWDQAWDTSQKIQAENTAGLLGTIVAMPPAQQVALALGAAAICGLAFAAGRTLRRRLGRPALPTWTLENPRYRVSVNQIGEVRSTELGRGLDLSRQSYDGRRPAGCALFLVEVAGDPGAASRAWPVVGNVPGEVAAGSGVAKSGDRLVLRNVAEGVETAVEITLPEADSSVELWSITVKDLSGAPRAIRVVPYLTWVLDRADTDRGHTQYARLFTETEYAGGLNALIAWNKHSKATGLLAADVAPAGFLTSRIDFLGRARSLWNPRVLETLAFREPADTPAHATLDPIGSLLLPADVPANGSTQVRLLMGFARDREAAAGLVGRILLGGMAAPAAALPPPMDPEALHPIGHGEVPPGVEPPYAAYSDDGRTLLVRTPFTPRPFDHTLANALGQVTSVTNRGLHTTSSVNAQQNRLTPDWPDIVTRELPGEVLYLYDPDALEWYSPTYHPLNDEIARHEAEFGVDGTATFRMAKGVVETELVVFVPPDEPATVYLLTIANAGEEPLTLRVVPYFQMVLAGQPEFSGPLRVWRDPSGSAVYFENPRNTFRTGPAFAGFSERAEAVETHRGYFYGPGRAIGHPHFVEAGESYPGSYMKPDDRPVAAMLATLEIPPAGRRTVAVTLGQADDRARAEAVVRKFRDVPAAREALEQTRRWWLALMDTLRVRTSRPDVDRYLDWLKYQAMAERIWARRGFYQASGAFGFRDQLQDSVNLLWMDPAVARSQILLHASQQFLEGDVVHWFHRLQDGRTGFVGRTHASDNLLWLPWAVVEYLAATGDESILDERTPYLEAGQPFPPLPRDKGGMGFDPLRSPREDSVYRHGMLSIDTVLDARMGAHGIPLMGTGDWNDGLDEIGSEGRGESVWLGFFLYYILDRMIPVIERRDGPGRRDHYRRRLDALKEALERTWSEDRYLRAYHDDGTEIGVAGSGVWEIDALTAAWAVMAGINPARGRIVFETALRTLEREKTILLGWPPLREDTKPYLGRSSIYPEGVRENGMYCHGVQWLVGAARILAGRASREGRADEARHYEETAFRLWLKTSAIPHAVDGEIETYGGQPNKQAADMITTFDPGRMIWNGYTGAAGWMFRQALEGVLGLRLVAGKVVAPAGPSQAEPTLRHLVRDTTASPFPAPAALRPPAQRIEADPPRSDAR</sequence>
<dbReference type="Pfam" id="PF17167">
    <property type="entry name" value="Glyco_hydro_94"/>
    <property type="match status" value="1"/>
</dbReference>
<feature type="chain" id="PRO_5023093123" evidence="5">
    <location>
        <begin position="38"/>
        <end position="2073"/>
    </location>
</feature>
<accession>A0A5B9WGE4</accession>
<keyword evidence="4" id="KW-0472">Membrane</keyword>
<feature type="domain" description="Glycosyl hydrolase 94 supersandwich" evidence="6">
    <location>
        <begin position="1297"/>
        <end position="1562"/>
    </location>
</feature>
<feature type="transmembrane region" description="Helical" evidence="4">
    <location>
        <begin position="279"/>
        <end position="301"/>
    </location>
</feature>
<feature type="transmembrane region" description="Helical" evidence="4">
    <location>
        <begin position="416"/>
        <end position="438"/>
    </location>
</feature>
<evidence type="ECO:0000256" key="2">
    <source>
        <dbReference type="ARBA" id="ARBA00022679"/>
    </source>
</evidence>
<keyword evidence="4" id="KW-0812">Transmembrane</keyword>
<evidence type="ECO:0000313" key="9">
    <source>
        <dbReference type="Proteomes" id="UP000324233"/>
    </source>
</evidence>
<keyword evidence="5" id="KW-0732">Signal</keyword>
<dbReference type="GO" id="GO:0005975">
    <property type="term" value="P:carbohydrate metabolic process"/>
    <property type="evidence" value="ECO:0007669"/>
    <property type="project" value="InterPro"/>
</dbReference>
<feature type="transmembrane region" description="Helical" evidence="4">
    <location>
        <begin position="629"/>
        <end position="647"/>
    </location>
</feature>
<geneLocation type="plasmid" evidence="9">
    <name>pojf2_1</name>
</geneLocation>
<dbReference type="GO" id="GO:0030246">
    <property type="term" value="F:carbohydrate binding"/>
    <property type="evidence" value="ECO:0007669"/>
    <property type="project" value="InterPro"/>
</dbReference>
<feature type="transmembrane region" description="Helical" evidence="4">
    <location>
        <begin position="450"/>
        <end position="471"/>
    </location>
</feature>
<feature type="transmembrane region" description="Helical" evidence="4">
    <location>
        <begin position="313"/>
        <end position="335"/>
    </location>
</feature>
<feature type="compositionally biased region" description="Low complexity" evidence="3">
    <location>
        <begin position="2047"/>
        <end position="2060"/>
    </location>
</feature>
<dbReference type="EC" id="2.4.1.280" evidence="8"/>
<feature type="signal peptide" evidence="5">
    <location>
        <begin position="1"/>
        <end position="37"/>
    </location>
</feature>
<dbReference type="RefSeq" id="WP_148599143.1">
    <property type="nucleotide sequence ID" value="NZ_CP042998.1"/>
</dbReference>
<evidence type="ECO:0000259" key="7">
    <source>
        <dbReference type="Pfam" id="PF17167"/>
    </source>
</evidence>
<dbReference type="SUPFAM" id="SSF74650">
    <property type="entry name" value="Galactose mutarotase-like"/>
    <property type="match status" value="2"/>
</dbReference>
<evidence type="ECO:0000313" key="8">
    <source>
        <dbReference type="EMBL" id="QEH39254.1"/>
    </source>
</evidence>
<proteinExistence type="predicted"/>
<feature type="domain" description="Glycosyl hydrolase 94 supersandwich" evidence="6">
    <location>
        <begin position="1070"/>
        <end position="1246"/>
    </location>
</feature>
<reference evidence="8 9" key="1">
    <citation type="submission" date="2019-08" db="EMBL/GenBank/DDBJ databases">
        <title>Deep-cultivation of Planctomycetes and their phenomic and genomic characterization uncovers novel biology.</title>
        <authorList>
            <person name="Wiegand S."/>
            <person name="Jogler M."/>
            <person name="Boedeker C."/>
            <person name="Pinto D."/>
            <person name="Vollmers J."/>
            <person name="Rivas-Marin E."/>
            <person name="Kohn T."/>
            <person name="Peeters S.H."/>
            <person name="Heuer A."/>
            <person name="Rast P."/>
            <person name="Oberbeckmann S."/>
            <person name="Bunk B."/>
            <person name="Jeske O."/>
            <person name="Meyerdierks A."/>
            <person name="Storesund J.E."/>
            <person name="Kallscheuer N."/>
            <person name="Luecker S."/>
            <person name="Lage O.M."/>
            <person name="Pohl T."/>
            <person name="Merkel B.J."/>
            <person name="Hornburger P."/>
            <person name="Mueller R.-W."/>
            <person name="Bruemmer F."/>
            <person name="Labrenz M."/>
            <person name="Spormann A.M."/>
            <person name="Op den Camp H."/>
            <person name="Overmann J."/>
            <person name="Amann R."/>
            <person name="Jetten M.S.M."/>
            <person name="Mascher T."/>
            <person name="Medema M.H."/>
            <person name="Devos D.P."/>
            <person name="Kaster A.-K."/>
            <person name="Ovreas L."/>
            <person name="Rohde M."/>
            <person name="Galperin M.Y."/>
            <person name="Jogler C."/>
        </authorList>
    </citation>
    <scope>NUCLEOTIDE SEQUENCE [LARGE SCALE GENOMIC DNA]</scope>
    <source>
        <strain evidence="8 9">OJF2</strain>
        <plasmid evidence="9">pojf2_1</plasmid>
    </source>
</reference>
<protein>
    <submittedName>
        <fullName evidence="8">N,N'-diacetylchitobiose phosphorylase</fullName>
        <ecNumber evidence="8">2.4.1.280</ecNumber>
    </submittedName>
</protein>
<dbReference type="Proteomes" id="UP000324233">
    <property type="component" value="Plasmid pOJF2_1"/>
</dbReference>
<keyword evidence="9" id="KW-1185">Reference proteome</keyword>
<evidence type="ECO:0000256" key="4">
    <source>
        <dbReference type="SAM" id="Phobius"/>
    </source>
</evidence>
<dbReference type="InterPro" id="IPR010383">
    <property type="entry name" value="Glyco_hydrolase_94_b-supersand"/>
</dbReference>
<keyword evidence="8" id="KW-0614">Plasmid</keyword>
<dbReference type="InterPro" id="IPR011013">
    <property type="entry name" value="Gal_mutarotase_sf_dom"/>
</dbReference>
<evidence type="ECO:0000256" key="1">
    <source>
        <dbReference type="ARBA" id="ARBA00022676"/>
    </source>
</evidence>
<dbReference type="Gene3D" id="1.50.10.10">
    <property type="match status" value="1"/>
</dbReference>
<dbReference type="PANTHER" id="PTHR37469:SF2">
    <property type="entry name" value="CELLOBIONIC ACID PHOSPHORYLASE"/>
    <property type="match status" value="1"/>
</dbReference>